<dbReference type="PANTHER" id="PTHR36931">
    <property type="entry name" value="UPF0153 PROTEIN YEIW"/>
    <property type="match status" value="1"/>
</dbReference>
<comment type="caution">
    <text evidence="1">The sequence shown here is derived from an EMBL/GenBank/DDBJ whole genome shotgun (WGS) entry which is preliminary data.</text>
</comment>
<protein>
    <submittedName>
        <fullName evidence="1">YkgJ family cysteine cluster protein</fullName>
    </submittedName>
</protein>
<dbReference type="InterPro" id="IPR052572">
    <property type="entry name" value="UPF0153_domain"/>
</dbReference>
<sequence>MSVKDKIDCLKCGVCCYFFDISTLKKPALSPCKHLGEDGKCKDYENRPAVCRDFQPDEICVLISTLSFEDKIKVMKKVYGIE</sequence>
<evidence type="ECO:0000313" key="2">
    <source>
        <dbReference type="Proteomes" id="UP000322876"/>
    </source>
</evidence>
<name>A0A5A8F3A9_9BACT</name>
<organism evidence="1 2">
    <name type="scientific">Deferribacter autotrophicus</name>
    <dbReference type="NCBI Taxonomy" id="500465"/>
    <lineage>
        <taxon>Bacteria</taxon>
        <taxon>Pseudomonadati</taxon>
        <taxon>Deferribacterota</taxon>
        <taxon>Deferribacteres</taxon>
        <taxon>Deferribacterales</taxon>
        <taxon>Deferribacteraceae</taxon>
        <taxon>Deferribacter</taxon>
    </lineage>
</organism>
<proteinExistence type="predicted"/>
<dbReference type="PANTHER" id="PTHR36931:SF1">
    <property type="entry name" value="UPF0153 PROTEIN YEIW"/>
    <property type="match status" value="1"/>
</dbReference>
<dbReference type="Proteomes" id="UP000322876">
    <property type="component" value="Unassembled WGS sequence"/>
</dbReference>
<reference evidence="1 2" key="1">
    <citation type="submission" date="2019-06" db="EMBL/GenBank/DDBJ databases">
        <title>Genomic insights into carbon and energy metabolism of Deferribacter autotrophicus revealed new metabolic traits in the phylum Deferribacteres.</title>
        <authorList>
            <person name="Slobodkin A.I."/>
            <person name="Slobodkina G.B."/>
            <person name="Allioux M."/>
            <person name="Alain K."/>
            <person name="Jebbar M."/>
            <person name="Shadrin V."/>
            <person name="Kublanov I.V."/>
            <person name="Toshchakov S.V."/>
            <person name="Bonch-Osmolovskaya E.A."/>
        </authorList>
    </citation>
    <scope>NUCLEOTIDE SEQUENCE [LARGE SCALE GENOMIC DNA]</scope>
    <source>
        <strain evidence="1 2">SL50</strain>
    </source>
</reference>
<dbReference type="OrthoDB" id="71604at2"/>
<dbReference type="EMBL" id="VFJB01000004">
    <property type="protein sequence ID" value="KAA0258625.1"/>
    <property type="molecule type" value="Genomic_DNA"/>
</dbReference>
<keyword evidence="2" id="KW-1185">Reference proteome</keyword>
<evidence type="ECO:0000313" key="1">
    <source>
        <dbReference type="EMBL" id="KAA0258625.1"/>
    </source>
</evidence>
<dbReference type="AlphaFoldDB" id="A0A5A8F3A9"/>
<accession>A0A5A8F3A9</accession>
<dbReference type="RefSeq" id="WP_149266177.1">
    <property type="nucleotide sequence ID" value="NZ_VFJB01000004.1"/>
</dbReference>
<gene>
    <name evidence="1" type="ORF">FHQ18_05555</name>
</gene>